<keyword evidence="2" id="KW-0479">Metal-binding</keyword>
<keyword evidence="13" id="KW-1185">Reference proteome</keyword>
<feature type="region of interest" description="Disordered" evidence="10">
    <location>
        <begin position="1119"/>
        <end position="1161"/>
    </location>
</feature>
<feature type="domain" description="C2H2-type" evidence="11">
    <location>
        <begin position="1048"/>
        <end position="1067"/>
    </location>
</feature>
<reference evidence="12 13" key="1">
    <citation type="submission" date="2016-08" db="EMBL/GenBank/DDBJ databases">
        <title>A Parts List for Fungal Cellulosomes Revealed by Comparative Genomics.</title>
        <authorList>
            <consortium name="DOE Joint Genome Institute"/>
            <person name="Haitjema C.H."/>
            <person name="Gilmore S.P."/>
            <person name="Henske J.K."/>
            <person name="Solomon K.V."/>
            <person name="De Groot R."/>
            <person name="Kuo A."/>
            <person name="Mondo S.J."/>
            <person name="Salamov A.A."/>
            <person name="Labutti K."/>
            <person name="Zhao Z."/>
            <person name="Chiniquy J."/>
            <person name="Barry K."/>
            <person name="Brewer H.M."/>
            <person name="Purvine S.O."/>
            <person name="Wright A.T."/>
            <person name="Boxma B."/>
            <person name="Van Alen T."/>
            <person name="Hackstein J.H."/>
            <person name="Baker S.E."/>
            <person name="Grigoriev I.V."/>
            <person name="O'Malley M.A."/>
        </authorList>
    </citation>
    <scope>NUCLEOTIDE SEQUENCE [LARGE SCALE GENOMIC DNA]</scope>
    <source>
        <strain evidence="12 13">G1</strain>
    </source>
</reference>
<dbReference type="GO" id="GO:0001227">
    <property type="term" value="F:DNA-binding transcription repressor activity, RNA polymerase II-specific"/>
    <property type="evidence" value="ECO:0007669"/>
    <property type="project" value="TreeGrafter"/>
</dbReference>
<dbReference type="GO" id="GO:0008270">
    <property type="term" value="F:zinc ion binding"/>
    <property type="evidence" value="ECO:0007669"/>
    <property type="project" value="UniProtKB-KW"/>
</dbReference>
<comment type="subcellular location">
    <subcellularLocation>
        <location evidence="1">Nucleus</location>
    </subcellularLocation>
</comment>
<dbReference type="Pfam" id="PF00096">
    <property type="entry name" value="zf-C2H2"/>
    <property type="match status" value="1"/>
</dbReference>
<evidence type="ECO:0000313" key="12">
    <source>
        <dbReference type="EMBL" id="ORY15928.1"/>
    </source>
</evidence>
<keyword evidence="5" id="KW-0862">Zinc</keyword>
<keyword evidence="3" id="KW-0677">Repeat</keyword>
<dbReference type="InterPro" id="IPR036236">
    <property type="entry name" value="Znf_C2H2_sf"/>
</dbReference>
<evidence type="ECO:0000256" key="4">
    <source>
        <dbReference type="ARBA" id="ARBA00022771"/>
    </source>
</evidence>
<dbReference type="GO" id="GO:0005654">
    <property type="term" value="C:nucleoplasm"/>
    <property type="evidence" value="ECO:0007669"/>
    <property type="project" value="TreeGrafter"/>
</dbReference>
<keyword evidence="7" id="KW-0804">Transcription</keyword>
<feature type="compositionally biased region" description="Low complexity" evidence="10">
    <location>
        <begin position="813"/>
        <end position="825"/>
    </location>
</feature>
<dbReference type="Proteomes" id="UP000193920">
    <property type="component" value="Unassembled WGS sequence"/>
</dbReference>
<feature type="compositionally biased region" description="Basic and acidic residues" evidence="10">
    <location>
        <begin position="796"/>
        <end position="812"/>
    </location>
</feature>
<evidence type="ECO:0000259" key="11">
    <source>
        <dbReference type="PROSITE" id="PS50157"/>
    </source>
</evidence>
<protein>
    <recommendedName>
        <fullName evidence="11">C2H2-type domain-containing protein</fullName>
    </recommendedName>
</protein>
<gene>
    <name evidence="12" type="ORF">LY90DRAFT_708451</name>
</gene>
<feature type="region of interest" description="Disordered" evidence="10">
    <location>
        <begin position="796"/>
        <end position="843"/>
    </location>
</feature>
<sequence length="1161" mass="126578">MDTTSAAAAAALAMLEKSPQLCSDVYTGSSTPNEQIPPVGAFEDGTDATSSAFLPMLNLPMKKLALFSPNVDDTAVTDIYPSSYNYLDDPIVNSPLLPLNDDQATTSHLLPLYNTGMYDVQSPFLMENPDEGYIPSGNISEDSMMYSQVSPDVSMASTPGLFDTDNTTNELILKKMAESNPNILNEASPLLGLEQESPYLTEQERDYKYALAQTPYLSEEEIMGMESPFLNEGSSFANSSFINEQRARFANRSSYLNKQNAAIAAALANRSAYLNKQKVNAAAALANHSAYLNKQKAAAAAALANRANRAAYLNKQRAAAATALANRTAYLNKQNAVAATAIANRAAYLNKQKAAAAAALANRSFFHKQNTAYLNKRNSLTNSSYINEQDALLANSPFLSEEASSSLDNSPFVGEQPVLTLNDTPCLSEQPVLTLNDSPSLPEQPIPTLNEPSYLPEQPAFPLNRNKATSPALIDPRYAATTKSSTNPINPAYLLSKKRKMGVVNYPYGPLSKIQCIQGKERNSLDEVTYGYIKKNDTRMKPSPLLQEISLETELMDTIPVTSNYLSANACANKVRPTDGLNPSHLSPNSNTITSTTFSNSVKPIIETEQININVNNNVTTTSNPLKNRMNNINDSINNSINSNINNIKSNINNNTVANVNTTKMMNIDANTIPNTNINAINTNVSTTNTTTNSITTSTTTSTSTSTTASIPSSNINSVTAAPIKINNSIPANSMKLTVPSASTYSTLKKSPLSPAALMSQLQTDSNYINGYAAMNLSIKKPPSLVSMAGIKLDTKKDKVKDKSKKDNDKISKTTSKTKTIAQKNKPGRKPTKEKKAKKDVKTNIKSEVKPEINSGVKSNVNPGGEMIQMKFEIDTNNKTPIMGDPTTDTTNGIITPSITPNNITPVISKNGFLTPNTLLSVDGTKKMDYHDIPTISLGNTPNLDMLSPASSSLGMSTTSNINASPLLTSISYNLNSNIQLVKKRAKKKYPCTYPGCTKTFSRPCHRQSHERSHENSRPFVCPECKRAFCRKHDMIRHQRIHSKERPYQCSICKRKFARGDALVRHRTRPTSSCFQADMALAKKIRQQQHRLLQQQQQLDYERLQREKQMEEAAAAAAAAASNSNANTNVKTNNNNTNINTNDNTNTTVITNTNANTTGKR</sequence>
<evidence type="ECO:0000256" key="5">
    <source>
        <dbReference type="ARBA" id="ARBA00022833"/>
    </source>
</evidence>
<feature type="domain" description="C2H2-type" evidence="11">
    <location>
        <begin position="990"/>
        <end position="1019"/>
    </location>
</feature>
<dbReference type="PANTHER" id="PTHR24399">
    <property type="entry name" value="ZINC FINGER AND BTB DOMAIN-CONTAINING"/>
    <property type="match status" value="1"/>
</dbReference>
<dbReference type="SMART" id="SM00355">
    <property type="entry name" value="ZnF_C2H2"/>
    <property type="match status" value="3"/>
</dbReference>
<dbReference type="OrthoDB" id="4748970at2759"/>
<dbReference type="AlphaFoldDB" id="A0A1Y2A0F2"/>
<dbReference type="EMBL" id="MCOG01000336">
    <property type="protein sequence ID" value="ORY15928.1"/>
    <property type="molecule type" value="Genomic_DNA"/>
</dbReference>
<evidence type="ECO:0000256" key="2">
    <source>
        <dbReference type="ARBA" id="ARBA00022723"/>
    </source>
</evidence>
<feature type="compositionally biased region" description="Basic residues" evidence="10">
    <location>
        <begin position="826"/>
        <end position="839"/>
    </location>
</feature>
<dbReference type="InterPro" id="IPR013087">
    <property type="entry name" value="Znf_C2H2_type"/>
</dbReference>
<dbReference type="FunFam" id="3.30.160.60:FF:000060">
    <property type="entry name" value="zinc finger protein 436"/>
    <property type="match status" value="1"/>
</dbReference>
<evidence type="ECO:0000256" key="1">
    <source>
        <dbReference type="ARBA" id="ARBA00004123"/>
    </source>
</evidence>
<evidence type="ECO:0000256" key="10">
    <source>
        <dbReference type="SAM" id="MobiDB-lite"/>
    </source>
</evidence>
<feature type="domain" description="C2H2-type" evidence="11">
    <location>
        <begin position="1020"/>
        <end position="1047"/>
    </location>
</feature>
<dbReference type="Gene3D" id="3.30.160.60">
    <property type="entry name" value="Classic Zinc Finger"/>
    <property type="match status" value="3"/>
</dbReference>
<dbReference type="STRING" id="1754190.A0A1Y2A0F2"/>
<dbReference type="SUPFAM" id="SSF57667">
    <property type="entry name" value="beta-beta-alpha zinc fingers"/>
    <property type="match status" value="1"/>
</dbReference>
<keyword evidence="8" id="KW-0539">Nucleus</keyword>
<proteinExistence type="predicted"/>
<dbReference type="PROSITE" id="PS50157">
    <property type="entry name" value="ZINC_FINGER_C2H2_2"/>
    <property type="match status" value="3"/>
</dbReference>
<keyword evidence="6" id="KW-0805">Transcription regulation</keyword>
<name>A0A1Y2A0F2_9FUNG</name>
<evidence type="ECO:0000256" key="8">
    <source>
        <dbReference type="ARBA" id="ARBA00023242"/>
    </source>
</evidence>
<evidence type="ECO:0000313" key="13">
    <source>
        <dbReference type="Proteomes" id="UP000193920"/>
    </source>
</evidence>
<evidence type="ECO:0000256" key="9">
    <source>
        <dbReference type="PROSITE-ProRule" id="PRU00042"/>
    </source>
</evidence>
<evidence type="ECO:0000256" key="3">
    <source>
        <dbReference type="ARBA" id="ARBA00022737"/>
    </source>
</evidence>
<keyword evidence="4 9" id="KW-0863">Zinc-finger</keyword>
<organism evidence="12 13">
    <name type="scientific">Neocallimastix californiae</name>
    <dbReference type="NCBI Taxonomy" id="1754190"/>
    <lineage>
        <taxon>Eukaryota</taxon>
        <taxon>Fungi</taxon>
        <taxon>Fungi incertae sedis</taxon>
        <taxon>Chytridiomycota</taxon>
        <taxon>Chytridiomycota incertae sedis</taxon>
        <taxon>Neocallimastigomycetes</taxon>
        <taxon>Neocallimastigales</taxon>
        <taxon>Neocallimastigaceae</taxon>
        <taxon>Neocallimastix</taxon>
    </lineage>
</organism>
<evidence type="ECO:0000256" key="6">
    <source>
        <dbReference type="ARBA" id="ARBA00023015"/>
    </source>
</evidence>
<dbReference type="GO" id="GO:0000978">
    <property type="term" value="F:RNA polymerase II cis-regulatory region sequence-specific DNA binding"/>
    <property type="evidence" value="ECO:0007669"/>
    <property type="project" value="TreeGrafter"/>
</dbReference>
<comment type="caution">
    <text evidence="12">The sequence shown here is derived from an EMBL/GenBank/DDBJ whole genome shotgun (WGS) entry which is preliminary data.</text>
</comment>
<dbReference type="PROSITE" id="PS00028">
    <property type="entry name" value="ZINC_FINGER_C2H2_1"/>
    <property type="match status" value="2"/>
</dbReference>
<accession>A0A1Y2A0F2</accession>
<dbReference type="PANTHER" id="PTHR24399:SF70">
    <property type="entry name" value="C2H2-TYPE DOMAIN-CONTAINING PROTEIN"/>
    <property type="match status" value="1"/>
</dbReference>
<evidence type="ECO:0000256" key="7">
    <source>
        <dbReference type="ARBA" id="ARBA00023163"/>
    </source>
</evidence>